<protein>
    <submittedName>
        <fullName evidence="1">Anthocyanin 5-aromatic acyltransferase</fullName>
    </submittedName>
</protein>
<accession>A0AAD7LN95</accession>
<dbReference type="AlphaFoldDB" id="A0AAD7LN95"/>
<keyword evidence="1" id="KW-0808">Transferase</keyword>
<keyword evidence="2" id="KW-1185">Reference proteome</keyword>
<dbReference type="KEGG" id="qsa:O6P43_016656"/>
<dbReference type="EMBL" id="JARAOO010000007">
    <property type="protein sequence ID" value="KAJ7961296.1"/>
    <property type="molecule type" value="Genomic_DNA"/>
</dbReference>
<comment type="caution">
    <text evidence="1">The sequence shown here is derived from an EMBL/GenBank/DDBJ whole genome shotgun (WGS) entry which is preliminary data.</text>
</comment>
<keyword evidence="1" id="KW-0012">Acyltransferase</keyword>
<evidence type="ECO:0000313" key="2">
    <source>
        <dbReference type="Proteomes" id="UP001163823"/>
    </source>
</evidence>
<sequence length="97" mass="10925">MPPITCTNNDSTLVFPIIVLQVTVFPNNGLCIGITIRHVIDGREVIKNPVGVKDTFFRDYFQWRKTWSEALIGKTTDDYYAKPNHENAAKSITGPTN</sequence>
<dbReference type="Proteomes" id="UP001163823">
    <property type="component" value="Chromosome 7"/>
</dbReference>
<dbReference type="Gene3D" id="3.30.559.10">
    <property type="entry name" value="Chloramphenicol acetyltransferase-like domain"/>
    <property type="match status" value="1"/>
</dbReference>
<name>A0AAD7LN95_QUISA</name>
<evidence type="ECO:0000313" key="1">
    <source>
        <dbReference type="EMBL" id="KAJ7961296.1"/>
    </source>
</evidence>
<proteinExistence type="predicted"/>
<dbReference type="GO" id="GO:0016746">
    <property type="term" value="F:acyltransferase activity"/>
    <property type="evidence" value="ECO:0007669"/>
    <property type="project" value="UniProtKB-KW"/>
</dbReference>
<organism evidence="1 2">
    <name type="scientific">Quillaja saponaria</name>
    <name type="common">Soap bark tree</name>
    <dbReference type="NCBI Taxonomy" id="32244"/>
    <lineage>
        <taxon>Eukaryota</taxon>
        <taxon>Viridiplantae</taxon>
        <taxon>Streptophyta</taxon>
        <taxon>Embryophyta</taxon>
        <taxon>Tracheophyta</taxon>
        <taxon>Spermatophyta</taxon>
        <taxon>Magnoliopsida</taxon>
        <taxon>eudicotyledons</taxon>
        <taxon>Gunneridae</taxon>
        <taxon>Pentapetalae</taxon>
        <taxon>rosids</taxon>
        <taxon>fabids</taxon>
        <taxon>Fabales</taxon>
        <taxon>Quillajaceae</taxon>
        <taxon>Quillaja</taxon>
    </lineage>
</organism>
<reference evidence="1" key="1">
    <citation type="journal article" date="2023" name="Science">
        <title>Elucidation of the pathway for biosynthesis of saponin adjuvants from the soapbark tree.</title>
        <authorList>
            <person name="Reed J."/>
            <person name="Orme A."/>
            <person name="El-Demerdash A."/>
            <person name="Owen C."/>
            <person name="Martin L.B.B."/>
            <person name="Misra R.C."/>
            <person name="Kikuchi S."/>
            <person name="Rejzek M."/>
            <person name="Martin A.C."/>
            <person name="Harkess A."/>
            <person name="Leebens-Mack J."/>
            <person name="Louveau T."/>
            <person name="Stephenson M.J."/>
            <person name="Osbourn A."/>
        </authorList>
    </citation>
    <scope>NUCLEOTIDE SEQUENCE</scope>
    <source>
        <strain evidence="1">S10</strain>
    </source>
</reference>
<gene>
    <name evidence="1" type="ORF">O6P43_016656</name>
</gene>
<dbReference type="InterPro" id="IPR023213">
    <property type="entry name" value="CAT-like_dom_sf"/>
</dbReference>